<feature type="compositionally biased region" description="Basic and acidic residues" evidence="1">
    <location>
        <begin position="11"/>
        <end position="22"/>
    </location>
</feature>
<dbReference type="GeneID" id="63839941"/>
<proteinExistence type="predicted"/>
<evidence type="ECO:0000313" key="2">
    <source>
        <dbReference type="EMBL" id="KAF3769512.1"/>
    </source>
</evidence>
<accession>A0A9P4YAW1</accession>
<feature type="region of interest" description="Disordered" evidence="1">
    <location>
        <begin position="1"/>
        <end position="78"/>
    </location>
</feature>
<dbReference type="Proteomes" id="UP000803844">
    <property type="component" value="Unassembled WGS sequence"/>
</dbReference>
<protein>
    <submittedName>
        <fullName evidence="2">Uncharacterized protein</fullName>
    </submittedName>
</protein>
<dbReference type="RefSeq" id="XP_040780473.1">
    <property type="nucleotide sequence ID" value="XM_040922812.1"/>
</dbReference>
<name>A0A9P4YAW1_CRYP1</name>
<evidence type="ECO:0000256" key="1">
    <source>
        <dbReference type="SAM" id="MobiDB-lite"/>
    </source>
</evidence>
<feature type="non-terminal residue" evidence="2">
    <location>
        <position position="1"/>
    </location>
</feature>
<keyword evidence="3" id="KW-1185">Reference proteome</keyword>
<dbReference type="AlphaFoldDB" id="A0A9P4YAW1"/>
<comment type="caution">
    <text evidence="2">The sequence shown here is derived from an EMBL/GenBank/DDBJ whole genome shotgun (WGS) entry which is preliminary data.</text>
</comment>
<gene>
    <name evidence="2" type="ORF">M406DRAFT_354037</name>
</gene>
<dbReference type="EMBL" id="MU032344">
    <property type="protein sequence ID" value="KAF3769512.1"/>
    <property type="molecule type" value="Genomic_DNA"/>
</dbReference>
<reference evidence="2" key="1">
    <citation type="journal article" date="2020" name="Phytopathology">
        <title>Genome sequence of the chestnut blight fungus Cryphonectria parasitica EP155: A fundamental resource for an archetypical invasive plant pathogen.</title>
        <authorList>
            <person name="Crouch J.A."/>
            <person name="Dawe A."/>
            <person name="Aerts A."/>
            <person name="Barry K."/>
            <person name="Churchill A.C.L."/>
            <person name="Grimwood J."/>
            <person name="Hillman B."/>
            <person name="Milgroom M.G."/>
            <person name="Pangilinan J."/>
            <person name="Smith M."/>
            <person name="Salamov A."/>
            <person name="Schmutz J."/>
            <person name="Yadav J."/>
            <person name="Grigoriev I.V."/>
            <person name="Nuss D."/>
        </authorList>
    </citation>
    <scope>NUCLEOTIDE SEQUENCE</scope>
    <source>
        <strain evidence="2">EP155</strain>
    </source>
</reference>
<sequence>HRRHRYPPSHSPEDRRAPRRDPLQASSHPGPDRVAWHPPVLAAEPRRRPQRPLSEASSPHDRHCHPGRHAAGYRGGLGGICTALERGRAVVGYEQDAS</sequence>
<organism evidence="2 3">
    <name type="scientific">Cryphonectria parasitica (strain ATCC 38755 / EP155)</name>
    <dbReference type="NCBI Taxonomy" id="660469"/>
    <lineage>
        <taxon>Eukaryota</taxon>
        <taxon>Fungi</taxon>
        <taxon>Dikarya</taxon>
        <taxon>Ascomycota</taxon>
        <taxon>Pezizomycotina</taxon>
        <taxon>Sordariomycetes</taxon>
        <taxon>Sordariomycetidae</taxon>
        <taxon>Diaporthales</taxon>
        <taxon>Cryphonectriaceae</taxon>
        <taxon>Cryphonectria-Endothia species complex</taxon>
        <taxon>Cryphonectria</taxon>
    </lineage>
</organism>
<evidence type="ECO:0000313" key="3">
    <source>
        <dbReference type="Proteomes" id="UP000803844"/>
    </source>
</evidence>